<reference evidence="3 4" key="1">
    <citation type="submission" date="2016-11" db="EMBL/GenBank/DDBJ databases">
        <title>Mixed transmission modes and dynamic genome evolution in an obligate animal-bacterial symbiosis.</title>
        <authorList>
            <person name="Russell S.L."/>
            <person name="Corbett-Detig R.B."/>
            <person name="Cavanaugh C.M."/>
        </authorList>
    </citation>
    <scope>NUCLEOTIDE SEQUENCE [LARGE SCALE GENOMIC DNA]</scope>
    <source>
        <strain evidence="3">Sveles-Q1</strain>
    </source>
</reference>
<proteinExistence type="predicted"/>
<evidence type="ECO:0000259" key="2">
    <source>
        <dbReference type="Pfam" id="PF09925"/>
    </source>
</evidence>
<feature type="transmembrane region" description="Helical" evidence="1">
    <location>
        <begin position="382"/>
        <end position="399"/>
    </location>
</feature>
<feature type="transmembrane region" description="Helical" evidence="1">
    <location>
        <begin position="303"/>
        <end position="322"/>
    </location>
</feature>
<feature type="transmembrane region" description="Helical" evidence="1">
    <location>
        <begin position="82"/>
        <end position="101"/>
    </location>
</feature>
<gene>
    <name evidence="3" type="ORF">BOW53_14380</name>
</gene>
<keyword evidence="1" id="KW-0812">Transmembrane</keyword>
<dbReference type="Proteomes" id="UP000191110">
    <property type="component" value="Unassembled WGS sequence"/>
</dbReference>
<protein>
    <recommendedName>
        <fullName evidence="2">DUF2157 domain-containing protein</fullName>
    </recommendedName>
</protein>
<feature type="transmembrane region" description="Helical" evidence="1">
    <location>
        <begin position="405"/>
        <end position="423"/>
    </location>
</feature>
<dbReference type="AlphaFoldDB" id="A0A1T2L0V0"/>
<feature type="transmembrane region" description="Helical" evidence="1">
    <location>
        <begin position="142"/>
        <end position="171"/>
    </location>
</feature>
<evidence type="ECO:0000313" key="4">
    <source>
        <dbReference type="Proteomes" id="UP000191110"/>
    </source>
</evidence>
<feature type="transmembrane region" description="Helical" evidence="1">
    <location>
        <begin position="107"/>
        <end position="130"/>
    </location>
</feature>
<dbReference type="EMBL" id="MPRL01000075">
    <property type="protein sequence ID" value="OOZ38708.1"/>
    <property type="molecule type" value="Genomic_DNA"/>
</dbReference>
<accession>A0A1T2L0V0</accession>
<keyword evidence="1" id="KW-0472">Membrane</keyword>
<feature type="domain" description="DUF2157" evidence="2">
    <location>
        <begin position="18"/>
        <end position="159"/>
    </location>
</feature>
<feature type="transmembrane region" description="Helical" evidence="1">
    <location>
        <begin position="235"/>
        <end position="255"/>
    </location>
</feature>
<keyword evidence="4" id="KW-1185">Reference proteome</keyword>
<dbReference type="Pfam" id="PF09925">
    <property type="entry name" value="DUF2157"/>
    <property type="match status" value="1"/>
</dbReference>
<dbReference type="InterPro" id="IPR018677">
    <property type="entry name" value="DUF2157"/>
</dbReference>
<evidence type="ECO:0000256" key="1">
    <source>
        <dbReference type="SAM" id="Phobius"/>
    </source>
</evidence>
<feature type="transmembrane region" description="Helical" evidence="1">
    <location>
        <begin position="48"/>
        <end position="70"/>
    </location>
</feature>
<evidence type="ECO:0000313" key="3">
    <source>
        <dbReference type="EMBL" id="OOZ38708.1"/>
    </source>
</evidence>
<keyword evidence="1" id="KW-1133">Transmembrane helix</keyword>
<feature type="transmembrane region" description="Helical" evidence="1">
    <location>
        <begin position="267"/>
        <end position="291"/>
    </location>
</feature>
<organism evidence="3 4">
    <name type="scientific">Solemya pervernicosa gill symbiont</name>
    <dbReference type="NCBI Taxonomy" id="642797"/>
    <lineage>
        <taxon>Bacteria</taxon>
        <taxon>Pseudomonadati</taxon>
        <taxon>Pseudomonadota</taxon>
        <taxon>Gammaproteobacteria</taxon>
        <taxon>sulfur-oxidizing symbionts</taxon>
    </lineage>
</organism>
<feature type="transmembrane region" description="Helical" evidence="1">
    <location>
        <begin position="353"/>
        <end position="370"/>
    </location>
</feature>
<dbReference type="OrthoDB" id="7353197at2"/>
<name>A0A1T2L0V0_9GAMM</name>
<feature type="transmembrane region" description="Helical" evidence="1">
    <location>
        <begin position="203"/>
        <end position="223"/>
    </location>
</feature>
<feature type="transmembrane region" description="Helical" evidence="1">
    <location>
        <begin position="329"/>
        <end position="347"/>
    </location>
</feature>
<sequence>MRLIRLLKNDLAQEVYGWVKDGVISEAQGESICDRYGIDYHHDSHHSYGYYVLIALGYLFIGLAIITLLSANWDQIPRALRMGGLVAVTLATNVVGLRLFAQGREKPATIALLLGALLYGATIMLIAQIYHIGEHYPDGIFWWAAGVLPLALLMESGLLLALAMTLAYTWFVVEASMGYYPTLFPLFLVAAGWLLLYRRINLLLFFALVVGVAGWLETTLAWWQGGWRWFDFTSMQVTFGCGLAVISAALAQWFSSSERGGWQEYGVLLDLWSLRLVLLLLLVFSFDSLWWELIPDLSYDKSGNITVVVICSLSAVVINYLSGRARHSIYALAAIYLLLFGAAVLFASREDAVVLQIVDNLLLIGTGIWLIQRGIVQGVSHYFYLGVATVLITGLVRYIDLVGDYVGAAILFGIFAAILLYAARYWRKSRKEVHS</sequence>
<feature type="transmembrane region" description="Helical" evidence="1">
    <location>
        <begin position="177"/>
        <end position="196"/>
    </location>
</feature>
<dbReference type="RefSeq" id="WP_078484784.1">
    <property type="nucleotide sequence ID" value="NZ_MPRL01000075.1"/>
</dbReference>
<comment type="caution">
    <text evidence="3">The sequence shown here is derived from an EMBL/GenBank/DDBJ whole genome shotgun (WGS) entry which is preliminary data.</text>
</comment>